<accession>A0A2S1LXL9</accession>
<feature type="transmembrane region" description="Helical" evidence="1">
    <location>
        <begin position="12"/>
        <end position="37"/>
    </location>
</feature>
<evidence type="ECO:0000256" key="1">
    <source>
        <dbReference type="SAM" id="Phobius"/>
    </source>
</evidence>
<keyword evidence="3" id="KW-1185">Reference proteome</keyword>
<dbReference type="AlphaFoldDB" id="A0A2S1LXL9"/>
<name>A0A2S1LXL9_9SPIR</name>
<dbReference type="EMBL" id="CP025785">
    <property type="protein sequence ID" value="AWG43044.1"/>
    <property type="molecule type" value="Genomic_DNA"/>
</dbReference>
<evidence type="ECO:0000313" key="3">
    <source>
        <dbReference type="Proteomes" id="UP000244655"/>
    </source>
</evidence>
<feature type="transmembrane region" description="Helical" evidence="1">
    <location>
        <begin position="68"/>
        <end position="87"/>
    </location>
</feature>
<keyword evidence="1" id="KW-0812">Transmembrane</keyword>
<dbReference type="RefSeq" id="WP_108729443.1">
    <property type="nucleotide sequence ID" value="NZ_CP025785.1"/>
</dbReference>
<sequence length="102" mass="12029">MSNKSYFDGDLFESICIYIGSACIVLFTLGICFPWAYCLYCKYRISHTVIDGHRLKFEGNGVSFLRNWIVWWFLCFVTFGAYSLCLMNKVEQWKIKHTHFAD</sequence>
<organism evidence="2 3">
    <name type="scientific">Candidatus Borreliella tachyglossi</name>
    <dbReference type="NCBI Taxonomy" id="1964448"/>
    <lineage>
        <taxon>Bacteria</taxon>
        <taxon>Pseudomonadati</taxon>
        <taxon>Spirochaetota</taxon>
        <taxon>Spirochaetia</taxon>
        <taxon>Spirochaetales</taxon>
        <taxon>Borreliaceae</taxon>
        <taxon>Borreliella</taxon>
    </lineage>
</organism>
<keyword evidence="1" id="KW-1133">Transmembrane helix</keyword>
<gene>
    <name evidence="2" type="ORF">CR532_03620</name>
</gene>
<evidence type="ECO:0008006" key="4">
    <source>
        <dbReference type="Google" id="ProtNLM"/>
    </source>
</evidence>
<evidence type="ECO:0000313" key="2">
    <source>
        <dbReference type="EMBL" id="AWG43044.1"/>
    </source>
</evidence>
<keyword evidence="1" id="KW-0472">Membrane</keyword>
<dbReference type="Proteomes" id="UP000244655">
    <property type="component" value="Chromosome"/>
</dbReference>
<dbReference type="OrthoDB" id="9765721at2"/>
<protein>
    <recommendedName>
        <fullName evidence="4">DUF898 domain-containing protein</fullName>
    </recommendedName>
</protein>
<proteinExistence type="predicted"/>
<reference evidence="2 3" key="1">
    <citation type="submission" date="2018-01" db="EMBL/GenBank/DDBJ databases">
        <title>Genome sequence of Borrelia tachyglossi.</title>
        <authorList>
            <person name="Gofton A.W."/>
        </authorList>
    </citation>
    <scope>NUCLEOTIDE SEQUENCE [LARGE SCALE GENOMIC DNA]</scope>
    <source>
        <strain evidence="2 3">Bc-F10-1268</strain>
    </source>
</reference>